<dbReference type="SMART" id="SM00823">
    <property type="entry name" value="PKS_PP"/>
    <property type="match status" value="1"/>
</dbReference>
<dbReference type="PANTHER" id="PTHR45527:SF1">
    <property type="entry name" value="FATTY ACID SYNTHASE"/>
    <property type="match status" value="1"/>
</dbReference>
<evidence type="ECO:0000259" key="4">
    <source>
        <dbReference type="PROSITE" id="PS50075"/>
    </source>
</evidence>
<comment type="cofactor">
    <cofactor evidence="1">
        <name>pantetheine 4'-phosphate</name>
        <dbReference type="ChEBI" id="CHEBI:47942"/>
    </cofactor>
</comment>
<dbReference type="Gene3D" id="3.30.559.30">
    <property type="entry name" value="Nonribosomal peptide synthetase, condensation domain"/>
    <property type="match status" value="1"/>
</dbReference>
<evidence type="ECO:0000256" key="2">
    <source>
        <dbReference type="ARBA" id="ARBA00022450"/>
    </source>
</evidence>
<reference evidence="6" key="1">
    <citation type="submission" date="2018-12" db="EMBL/GenBank/DDBJ databases">
        <title>Tengunoibacter tsumagoiensis gen. nov., sp. nov., Dictyobacter kobayashii sp. nov., D. alpinus sp. nov., and D. joshuensis sp. nov. and description of Dictyobacteraceae fam. nov. within the order Ktedonobacterales isolated from Tengu-no-mugimeshi.</title>
        <authorList>
            <person name="Wang C.M."/>
            <person name="Zheng Y."/>
            <person name="Sakai Y."/>
            <person name="Toyoda A."/>
            <person name="Minakuchi Y."/>
            <person name="Abe K."/>
            <person name="Yokota A."/>
            <person name="Yabe S."/>
        </authorList>
    </citation>
    <scope>NUCLEOTIDE SEQUENCE [LARGE SCALE GENOMIC DNA]</scope>
    <source>
        <strain evidence="6">Uno3</strain>
    </source>
</reference>
<dbReference type="GO" id="GO:0072330">
    <property type="term" value="P:monocarboxylic acid biosynthetic process"/>
    <property type="evidence" value="ECO:0007669"/>
    <property type="project" value="UniProtKB-ARBA"/>
</dbReference>
<dbReference type="GO" id="GO:0031177">
    <property type="term" value="F:phosphopantetheine binding"/>
    <property type="evidence" value="ECO:0007669"/>
    <property type="project" value="InterPro"/>
</dbReference>
<dbReference type="Gene3D" id="3.30.559.10">
    <property type="entry name" value="Chloramphenicol acetyltransferase-like domain"/>
    <property type="match status" value="1"/>
</dbReference>
<evidence type="ECO:0000313" key="5">
    <source>
        <dbReference type="EMBL" id="GCE15660.1"/>
    </source>
</evidence>
<dbReference type="GO" id="GO:0009366">
    <property type="term" value="C:enterobactin synthetase complex"/>
    <property type="evidence" value="ECO:0007669"/>
    <property type="project" value="TreeGrafter"/>
</dbReference>
<dbReference type="GO" id="GO:0008610">
    <property type="term" value="P:lipid biosynthetic process"/>
    <property type="evidence" value="ECO:0007669"/>
    <property type="project" value="UniProtKB-ARBA"/>
</dbReference>
<dbReference type="PROSITE" id="PS50075">
    <property type="entry name" value="CARRIER"/>
    <property type="match status" value="1"/>
</dbReference>
<comment type="caution">
    <text evidence="5">The sequence shown here is derived from an EMBL/GenBank/DDBJ whole genome shotgun (WGS) entry which is preliminary data.</text>
</comment>
<dbReference type="InterPro" id="IPR009081">
    <property type="entry name" value="PP-bd_ACP"/>
</dbReference>
<dbReference type="CDD" id="cd19531">
    <property type="entry name" value="LCL_NRPS-like"/>
    <property type="match status" value="1"/>
</dbReference>
<dbReference type="PANTHER" id="PTHR45527">
    <property type="entry name" value="NONRIBOSOMAL PEPTIDE SYNTHETASE"/>
    <property type="match status" value="1"/>
</dbReference>
<evidence type="ECO:0000313" key="6">
    <source>
        <dbReference type="Proteomes" id="UP000287352"/>
    </source>
</evidence>
<dbReference type="InterPro" id="IPR001242">
    <property type="entry name" value="Condensation_dom"/>
</dbReference>
<dbReference type="InterPro" id="IPR036736">
    <property type="entry name" value="ACP-like_sf"/>
</dbReference>
<evidence type="ECO:0000256" key="3">
    <source>
        <dbReference type="ARBA" id="ARBA00022553"/>
    </source>
</evidence>
<keyword evidence="2" id="KW-0596">Phosphopantetheine</keyword>
<dbReference type="InterPro" id="IPR020806">
    <property type="entry name" value="PKS_PP-bd"/>
</dbReference>
<protein>
    <recommendedName>
        <fullName evidence="4">Carrier domain-containing protein</fullName>
    </recommendedName>
</protein>
<dbReference type="FunFam" id="1.10.1200.10:FF:000016">
    <property type="entry name" value="Non-ribosomal peptide synthase"/>
    <property type="match status" value="1"/>
</dbReference>
<name>A0A402A931_9CHLR</name>
<dbReference type="SUPFAM" id="SSF52777">
    <property type="entry name" value="CoA-dependent acyltransferases"/>
    <property type="match status" value="2"/>
</dbReference>
<dbReference type="Gene3D" id="1.10.1200.10">
    <property type="entry name" value="ACP-like"/>
    <property type="match status" value="1"/>
</dbReference>
<sequence>MSIREDLLKRREELSAGRQSLLQKRLKQSGASGPELRRYAHEGPTPLSFAQQRIWFLQQLEPESAAYNEIIAVRLRGTLQLPALLQATRTLISRHPMFSVRFFDREGEIFQQVAPLFASQISLPRYDFQHLSAHDCEQAVRQQMHDLAAQPFQLSQDVPWRGSLLHVQPGEHIAVFVMHYIIADGWSIHLFVRELATLYAAIVQKVANPLPDLPIGYTDFTLWQREVLQGPYFERLVTYWRHQLAAAPSLLTLPTDHPRLPLLEQRRQSHPVIISLTLLKALQTLAQQNDVTLFMILLAAFALVLARYSHQDDLVIGSPIAGRTQIELEPIIGRFVNMLALRIQFTKTMPLSLLLQTVRTTALAAYAHQDLPFEKLVEELRPPRSLSHSPLFQAVLALENVPQAQAQLLDLQISQLDSTVEQTKYELFLSLEARGEELQGRLDYNGSLWNPMSIEHLVEQWFHILTVLLETTALTIGELFASLPDGPWTEQTTPSVEVASPPQISRPATALEERLMQIWCEVLDLPHIGLYDDFFVSGGHSLLALRLISRIKTRLGYRIRLMTLFQGRTIAALAEELADQH</sequence>
<dbReference type="Pfam" id="PF00550">
    <property type="entry name" value="PP-binding"/>
    <property type="match status" value="1"/>
</dbReference>
<dbReference type="GO" id="GO:0043041">
    <property type="term" value="P:amino acid activation for nonribosomal peptide biosynthetic process"/>
    <property type="evidence" value="ECO:0007669"/>
    <property type="project" value="TreeGrafter"/>
</dbReference>
<keyword evidence="3" id="KW-0597">Phosphoprotein</keyword>
<evidence type="ECO:0000256" key="1">
    <source>
        <dbReference type="ARBA" id="ARBA00001957"/>
    </source>
</evidence>
<dbReference type="RefSeq" id="WP_126583085.1">
    <property type="nucleotide sequence ID" value="NZ_BIFR01000002.1"/>
</dbReference>
<dbReference type="InterPro" id="IPR023213">
    <property type="entry name" value="CAT-like_dom_sf"/>
</dbReference>
<keyword evidence="6" id="KW-1185">Reference proteome</keyword>
<organism evidence="5 6">
    <name type="scientific">Tengunoibacter tsumagoiensis</name>
    <dbReference type="NCBI Taxonomy" id="2014871"/>
    <lineage>
        <taxon>Bacteria</taxon>
        <taxon>Bacillati</taxon>
        <taxon>Chloroflexota</taxon>
        <taxon>Ktedonobacteria</taxon>
        <taxon>Ktedonobacterales</taxon>
        <taxon>Dictyobacteraceae</taxon>
        <taxon>Tengunoibacter</taxon>
    </lineage>
</organism>
<dbReference type="Pfam" id="PF00668">
    <property type="entry name" value="Condensation"/>
    <property type="match status" value="1"/>
</dbReference>
<dbReference type="OrthoDB" id="3671989at2"/>
<gene>
    <name evidence="5" type="ORF">KTT_55190</name>
</gene>
<dbReference type="GO" id="GO:0005829">
    <property type="term" value="C:cytosol"/>
    <property type="evidence" value="ECO:0007669"/>
    <property type="project" value="TreeGrafter"/>
</dbReference>
<dbReference type="GO" id="GO:0009239">
    <property type="term" value="P:enterobactin biosynthetic process"/>
    <property type="evidence" value="ECO:0007669"/>
    <property type="project" value="TreeGrafter"/>
</dbReference>
<accession>A0A402A931</accession>
<feature type="domain" description="Carrier" evidence="4">
    <location>
        <begin position="506"/>
        <end position="581"/>
    </location>
</feature>
<proteinExistence type="predicted"/>
<dbReference type="SUPFAM" id="SSF47336">
    <property type="entry name" value="ACP-like"/>
    <property type="match status" value="1"/>
</dbReference>
<dbReference type="GO" id="GO:0047527">
    <property type="term" value="F:2,3-dihydroxybenzoate-serine ligase activity"/>
    <property type="evidence" value="ECO:0007669"/>
    <property type="project" value="TreeGrafter"/>
</dbReference>
<dbReference type="Proteomes" id="UP000287352">
    <property type="component" value="Unassembled WGS sequence"/>
</dbReference>
<dbReference type="EMBL" id="BIFR01000002">
    <property type="protein sequence ID" value="GCE15660.1"/>
    <property type="molecule type" value="Genomic_DNA"/>
</dbReference>
<dbReference type="AlphaFoldDB" id="A0A402A931"/>